<dbReference type="InterPro" id="IPR001509">
    <property type="entry name" value="Epimerase_deHydtase"/>
</dbReference>
<organism evidence="2 3">
    <name type="scientific">Rhizobium loti</name>
    <name type="common">Mesorhizobium loti</name>
    <dbReference type="NCBI Taxonomy" id="381"/>
    <lineage>
        <taxon>Bacteria</taxon>
        <taxon>Pseudomonadati</taxon>
        <taxon>Pseudomonadota</taxon>
        <taxon>Alphaproteobacteria</taxon>
        <taxon>Hyphomicrobiales</taxon>
        <taxon>Phyllobacteriaceae</taxon>
        <taxon>Mesorhizobium</taxon>
    </lineage>
</organism>
<dbReference type="AlphaFoldDB" id="A0A6M7UDN8"/>
<name>A0A6M7UDN8_RHILI</name>
<keyword evidence="1" id="KW-0520">NAD</keyword>
<dbReference type="Proteomes" id="UP000093737">
    <property type="component" value="Unassembled WGS sequence"/>
</dbReference>
<reference evidence="2 3" key="1">
    <citation type="submission" date="2016-05" db="EMBL/GenBank/DDBJ databases">
        <authorList>
            <person name="Ramsay J.P."/>
        </authorList>
    </citation>
    <scope>NUCLEOTIDE SEQUENCE [LARGE SCALE GENOMIC DNA]</scope>
    <source>
        <strain evidence="2 3">NZP2042</strain>
    </source>
</reference>
<dbReference type="Pfam" id="PF01370">
    <property type="entry name" value="Epimerase"/>
    <property type="match status" value="1"/>
</dbReference>
<comment type="caution">
    <text evidence="2">The sequence shown here is derived from an EMBL/GenBank/DDBJ whole genome shotgun (WGS) entry which is preliminary data.</text>
</comment>
<gene>
    <name evidence="2" type="ORF">A8145_28115</name>
</gene>
<dbReference type="SUPFAM" id="SSF51735">
    <property type="entry name" value="NAD(P)-binding Rossmann-fold domains"/>
    <property type="match status" value="1"/>
</dbReference>
<accession>A0A6M7UDN8</accession>
<evidence type="ECO:0000313" key="2">
    <source>
        <dbReference type="EMBL" id="OBQ70595.1"/>
    </source>
</evidence>
<dbReference type="Gene3D" id="3.40.50.720">
    <property type="entry name" value="NAD(P)-binding Rossmann-like Domain"/>
    <property type="match status" value="1"/>
</dbReference>
<dbReference type="PRINTS" id="PR01713">
    <property type="entry name" value="NUCEPIMERASE"/>
</dbReference>
<dbReference type="PANTHER" id="PTHR43574">
    <property type="entry name" value="EPIMERASE-RELATED"/>
    <property type="match status" value="1"/>
</dbReference>
<proteinExistence type="predicted"/>
<evidence type="ECO:0000313" key="3">
    <source>
        <dbReference type="Proteomes" id="UP000093737"/>
    </source>
</evidence>
<sequence>MQSDGAVSELARAGPVVVTGAAGFIGFHVASRLLRHGVEVVGVDNFTPYYDPRLKEERFARLCAEPRFTPMRMDLADQALVKALFSDFRPSHFVHLAAQAGVRYSLVDPHAYVQSNIVAFLNVLEGCRRTGVGHLVYASSSSVYGANRSIPFSEHHGASHPVSFYAATKSANECMAHSYSHLFGLPVTGLRFFTVYGPWGRPDMAVYTFTHAIAEGRTIEIANAGHVWRDFTYIDDIVEGVVRVLAAPPRADPDWDSQAADPATSSAPYRIYNIGNDRPEEINRLIAIIETALGRRALRVNVPLPPGDVLETRADVGDLRRAVGFAPATALEDGVQRFVEWYRDFHGKQASRERQAFIPA</sequence>
<dbReference type="EMBL" id="LYTK01000003">
    <property type="protein sequence ID" value="OBQ70595.1"/>
    <property type="molecule type" value="Genomic_DNA"/>
</dbReference>
<dbReference type="InterPro" id="IPR036291">
    <property type="entry name" value="NAD(P)-bd_dom_sf"/>
</dbReference>
<evidence type="ECO:0000256" key="1">
    <source>
        <dbReference type="ARBA" id="ARBA00023027"/>
    </source>
</evidence>
<protein>
    <submittedName>
        <fullName evidence="2">UDP-glucuronate 5-epimerase</fullName>
    </submittedName>
</protein>